<dbReference type="Pfam" id="PF02826">
    <property type="entry name" value="2-Hacid_dh_C"/>
    <property type="match status" value="1"/>
</dbReference>
<evidence type="ECO:0000256" key="1">
    <source>
        <dbReference type="ARBA" id="ARBA00005854"/>
    </source>
</evidence>
<dbReference type="CDD" id="cd12173">
    <property type="entry name" value="PGDH_4"/>
    <property type="match status" value="1"/>
</dbReference>
<dbReference type="KEGG" id="azc:AZC_0179"/>
<evidence type="ECO:0000256" key="2">
    <source>
        <dbReference type="ARBA" id="ARBA00023002"/>
    </source>
</evidence>
<accession>A8IH65</accession>
<keyword evidence="3" id="KW-0520">NAD</keyword>
<dbReference type="SUPFAM" id="SSF52283">
    <property type="entry name" value="Formate/glycerate dehydrogenase catalytic domain-like"/>
    <property type="match status" value="1"/>
</dbReference>
<reference evidence="7 8" key="3">
    <citation type="journal article" date="2008" name="BMC Genomics">
        <title>The genome of the versatile nitrogen fixer Azorhizobium caulinodans ORS571.</title>
        <authorList>
            <person name="Lee KB."/>
            <person name="Backer P.D."/>
            <person name="Aono T."/>
            <person name="Liu CT."/>
            <person name="Suzuki S."/>
            <person name="Suzuki T."/>
            <person name="Kaneko T."/>
            <person name="Yamada M."/>
            <person name="Tabata S."/>
            <person name="Kupfer D.M."/>
            <person name="Najar F.Z."/>
            <person name="Wiley G.B."/>
            <person name="Roe B."/>
            <person name="Binnewies T.T."/>
            <person name="Ussery D.W."/>
            <person name="D'Haeze W."/>
            <person name="Herder J.D."/>
            <person name="Gevers D."/>
            <person name="Vereecke D."/>
            <person name="Holsters M."/>
            <person name="Oyaizu H."/>
        </authorList>
    </citation>
    <scope>NUCLEOTIDE SEQUENCE [LARGE SCALE GENOMIC DNA]</scope>
    <source>
        <strain evidence="8">ATCC 43989 / DSM 5975 / JCM 20966 / LMG 6465 / NBRC 14845 / NCIMB 13405 / ORS 571</strain>
    </source>
</reference>
<dbReference type="InterPro" id="IPR050857">
    <property type="entry name" value="D-2-hydroxyacid_DH"/>
</dbReference>
<dbReference type="PANTHER" id="PTHR42789:SF1">
    <property type="entry name" value="D-ISOMER SPECIFIC 2-HYDROXYACID DEHYDROGENASE FAMILY PROTEIN (AFU_ORTHOLOGUE AFUA_6G10090)"/>
    <property type="match status" value="1"/>
</dbReference>
<name>A8IH65_AZOC5</name>
<dbReference type="InterPro" id="IPR036291">
    <property type="entry name" value="NAD(P)-bd_dom_sf"/>
</dbReference>
<evidence type="ECO:0000313" key="8">
    <source>
        <dbReference type="Proteomes" id="UP000000270"/>
    </source>
</evidence>
<evidence type="ECO:0000256" key="4">
    <source>
        <dbReference type="RuleBase" id="RU003719"/>
    </source>
</evidence>
<sequence>MSFTVVSVGGPLAPEGEALIVKAGGRVVSTAPYPARADLIALLASEQPDAIVVRVVEKIDADVMRASPRLKLIAKHGAGTNDIDVEAAAALGLPVIAAVGANAHSVAEHALALLLALAKDIRTQDAFVRGGGWEKRVYKGFELRGRTLGLVGLGMIGRSFAAMVQPLGMTVFGYDPFAAPEAFGPHVERVADLDDMLGRCDVISLHCPLTPQTEGLINARALGLMKPGSLLINTARGEVVDEEALVAALKNGPLGGAGLDSFAHEPPSPTHPLWSLPNVILSPHIGGVTEDARRQVSTMTATNVAALMTGETISPRFYVKPKPKA</sequence>
<dbReference type="RefSeq" id="WP_012168710.1">
    <property type="nucleotide sequence ID" value="NC_009937.1"/>
</dbReference>
<feature type="domain" description="D-isomer specific 2-hydroxyacid dehydrogenase catalytic" evidence="5">
    <location>
        <begin position="38"/>
        <end position="312"/>
    </location>
</feature>
<dbReference type="PROSITE" id="PS00670">
    <property type="entry name" value="D_2_HYDROXYACID_DH_2"/>
    <property type="match status" value="1"/>
</dbReference>
<dbReference type="GO" id="GO:0016616">
    <property type="term" value="F:oxidoreductase activity, acting on the CH-OH group of donors, NAD or NADP as acceptor"/>
    <property type="evidence" value="ECO:0007669"/>
    <property type="project" value="InterPro"/>
</dbReference>
<dbReference type="PANTHER" id="PTHR42789">
    <property type="entry name" value="D-ISOMER SPECIFIC 2-HYDROXYACID DEHYDROGENASE FAMILY PROTEIN (AFU_ORTHOLOGUE AFUA_6G10090)"/>
    <property type="match status" value="1"/>
</dbReference>
<dbReference type="STRING" id="438753.AZC_0179"/>
<reference evidence="7 8" key="6">
    <citation type="journal article" date="2011" name="Appl. Environ. Microbiol.">
        <title>Involvement of the azorhizobial chromosome partition gene (parA) in the onset of bacteroid differentiation during Sesbania rostrata stem nodule development.</title>
        <authorList>
            <person name="Liu CT."/>
            <person name="Lee KB."/>
            <person name="Wang YS."/>
            <person name="Peng MH."/>
            <person name="Lee KT."/>
            <person name="Suzuki S."/>
            <person name="Suzuki T."/>
            <person name="Oyaizu H."/>
        </authorList>
    </citation>
    <scope>NUCLEOTIDE SEQUENCE [LARGE SCALE GENOMIC DNA]</scope>
    <source>
        <strain evidence="8">ATCC 43989 / DSM 5975 / JCM 20966 / LMG 6465 / NBRC 14845 / NCIMB 13405 / ORS 571</strain>
    </source>
</reference>
<dbReference type="HOGENOM" id="CLU_019796_1_3_5"/>
<evidence type="ECO:0000256" key="3">
    <source>
        <dbReference type="ARBA" id="ARBA00023027"/>
    </source>
</evidence>
<feature type="domain" description="D-isomer specific 2-hydroxyacid dehydrogenase NAD-binding" evidence="6">
    <location>
        <begin position="111"/>
        <end position="286"/>
    </location>
</feature>
<keyword evidence="2 4" id="KW-0560">Oxidoreductase</keyword>
<dbReference type="InterPro" id="IPR006139">
    <property type="entry name" value="D-isomer_2_OHA_DH_cat_dom"/>
</dbReference>
<dbReference type="EMBL" id="AP009384">
    <property type="protein sequence ID" value="BAF86177.1"/>
    <property type="molecule type" value="Genomic_DNA"/>
</dbReference>
<dbReference type="Proteomes" id="UP000000270">
    <property type="component" value="Chromosome"/>
</dbReference>
<evidence type="ECO:0000259" key="6">
    <source>
        <dbReference type="Pfam" id="PF02826"/>
    </source>
</evidence>
<proteinExistence type="inferred from homology"/>
<reference evidence="7 8" key="1">
    <citation type="journal article" date="2007" name="Appl. Environ. Microbiol.">
        <title>Rhizobial factors required for stem nodule maturation and maintenance in Sesbania rostrata-Azorhizobium caulinodans ORS571 symbiosis.</title>
        <authorList>
            <person name="Suzuki S."/>
            <person name="Aono T."/>
            <person name="Lee KB."/>
            <person name="Suzuki T."/>
            <person name="Liu CT."/>
            <person name="Miwa H."/>
            <person name="Wakao S."/>
            <person name="Iki T."/>
            <person name="Oyaizu H."/>
        </authorList>
    </citation>
    <scope>NUCLEOTIDE SEQUENCE [LARGE SCALE GENOMIC DNA]</scope>
    <source>
        <strain evidence="8">ATCC 43989 / DSM 5975 / JCM 20966 / LMG 6465 / NBRC 14845 / NCIMB 13405 / ORS 571</strain>
    </source>
</reference>
<dbReference type="InterPro" id="IPR029753">
    <property type="entry name" value="D-isomer_DH_CS"/>
</dbReference>
<reference evidence="7 8" key="5">
    <citation type="journal article" date="2010" name="Appl. Environ. Microbiol.">
        <title>phrR-like gene praR of Azorhizobium caulinodans ORS571 is essential for symbiosis with Sesbania rostrata and is involved in expression of reb genes.</title>
        <authorList>
            <person name="Akiba N."/>
            <person name="Aono T."/>
            <person name="Toyazaki H."/>
            <person name="Sato S."/>
            <person name="Oyaizu H."/>
        </authorList>
    </citation>
    <scope>NUCLEOTIDE SEQUENCE [LARGE SCALE GENOMIC DNA]</scope>
    <source>
        <strain evidence="8">ATCC 43989 / DSM 5975 / JCM 20966 / LMG 6465 / NBRC 14845 / NCIMB 13405 / ORS 571</strain>
    </source>
</reference>
<dbReference type="eggNOG" id="COG0111">
    <property type="taxonomic scope" value="Bacteria"/>
</dbReference>
<dbReference type="SUPFAM" id="SSF51735">
    <property type="entry name" value="NAD(P)-binding Rossmann-fold domains"/>
    <property type="match status" value="1"/>
</dbReference>
<protein>
    <submittedName>
        <fullName evidence="7">D-isomer specific 2-hydroxyacid dehydrogenase</fullName>
    </submittedName>
</protein>
<comment type="similarity">
    <text evidence="1 4">Belongs to the D-isomer specific 2-hydroxyacid dehydrogenase family.</text>
</comment>
<organism evidence="7 8">
    <name type="scientific">Azorhizobium caulinodans (strain ATCC 43989 / DSM 5975 / JCM 20966 / LMG 6465 / NBRC 14845 / NCIMB 13405 / ORS 571)</name>
    <dbReference type="NCBI Taxonomy" id="438753"/>
    <lineage>
        <taxon>Bacteria</taxon>
        <taxon>Pseudomonadati</taxon>
        <taxon>Pseudomonadota</taxon>
        <taxon>Alphaproteobacteria</taxon>
        <taxon>Hyphomicrobiales</taxon>
        <taxon>Xanthobacteraceae</taxon>
        <taxon>Azorhizobium</taxon>
    </lineage>
</organism>
<reference evidence="8" key="2">
    <citation type="submission" date="2007-04" db="EMBL/GenBank/DDBJ databases">
        <title>Complete genome sequence of the nitrogen-fixing bacterium Azorhizobium caulinodans ORS571.</title>
        <authorList>
            <person name="Lee K.B."/>
            <person name="Backer P.D."/>
            <person name="Aono T."/>
            <person name="Liu C.T."/>
            <person name="Suzuki S."/>
            <person name="Suzuki T."/>
            <person name="Kaneko T."/>
            <person name="Yamada M."/>
            <person name="Tabata S."/>
            <person name="Kupfer D.M."/>
            <person name="Najar F.Z."/>
            <person name="Wiley G.B."/>
            <person name="Roe B."/>
            <person name="Binnewies T."/>
            <person name="Ussery D."/>
            <person name="Vereecke D."/>
            <person name="Gevers D."/>
            <person name="Holsters M."/>
            <person name="Oyaizu H."/>
        </authorList>
    </citation>
    <scope>NUCLEOTIDE SEQUENCE [LARGE SCALE GENOMIC DNA]</scope>
    <source>
        <strain evidence="8">ATCC 43989 / DSM 5975 / JCM 20966 / LMG 6465 / NBRC 14845 / NCIMB 13405 / ORS 571</strain>
    </source>
</reference>
<dbReference type="GO" id="GO:0051287">
    <property type="term" value="F:NAD binding"/>
    <property type="evidence" value="ECO:0007669"/>
    <property type="project" value="InterPro"/>
</dbReference>
<dbReference type="FunFam" id="3.40.50.720:FF:000203">
    <property type="entry name" value="D-3-phosphoglycerate dehydrogenase (SerA)"/>
    <property type="match status" value="1"/>
</dbReference>
<evidence type="ECO:0000313" key="7">
    <source>
        <dbReference type="EMBL" id="BAF86177.1"/>
    </source>
</evidence>
<dbReference type="PROSITE" id="PS00671">
    <property type="entry name" value="D_2_HYDROXYACID_DH_3"/>
    <property type="match status" value="1"/>
</dbReference>
<dbReference type="Gene3D" id="3.40.50.720">
    <property type="entry name" value="NAD(P)-binding Rossmann-like Domain"/>
    <property type="match status" value="2"/>
</dbReference>
<dbReference type="Pfam" id="PF00389">
    <property type="entry name" value="2-Hacid_dh"/>
    <property type="match status" value="1"/>
</dbReference>
<keyword evidence="8" id="KW-1185">Reference proteome</keyword>
<gene>
    <name evidence="7" type="ordered locus">AZC_0179</name>
</gene>
<dbReference type="AlphaFoldDB" id="A8IH65"/>
<dbReference type="InterPro" id="IPR006140">
    <property type="entry name" value="D-isomer_DH_NAD-bd"/>
</dbReference>
<reference evidence="7 8" key="4">
    <citation type="journal article" date="2009" name="Appl. Environ. Microbiol.">
        <title>Comparative genome-wide transcriptional profiling of Azorhizobium caulinodans ORS571 grown under free-living and symbiotic conditions.</title>
        <authorList>
            <person name="Tsukada S."/>
            <person name="Aono T."/>
            <person name="Akiba N."/>
            <person name="Lee KB."/>
            <person name="Liu CT."/>
            <person name="Toyazaki H."/>
            <person name="Oyaizu H."/>
        </authorList>
    </citation>
    <scope>NUCLEOTIDE SEQUENCE [LARGE SCALE GENOMIC DNA]</scope>
    <source>
        <strain evidence="8">ATCC 43989 / DSM 5975 / JCM 20966 / LMG 6465 / NBRC 14845 / NCIMB 13405 / ORS 571</strain>
    </source>
</reference>
<evidence type="ECO:0000259" key="5">
    <source>
        <dbReference type="Pfam" id="PF00389"/>
    </source>
</evidence>